<proteinExistence type="predicted"/>
<sequence length="211" mass="22883">MTLTSLARLKAPPGLVVMGATDLDDRTSVVLLGAGRDLWPVFTATAEYADGERDPLDRWSKRVIGALAAKLNARAAYPSDGPPYLPFISWALQTGRFFQSPTGMMIHDEAGLMISIRGALLFDVPIRLEQVSQASPCDRCTDKPCVSACPVAALSATHAYDVPKCKAFLDTVDGADCMSQGCRVRRACPVSQEFGRLPIQSAFHMRAFHPQ</sequence>
<dbReference type="Proteomes" id="UP001208690">
    <property type="component" value="Unassembled WGS sequence"/>
</dbReference>
<evidence type="ECO:0000313" key="1">
    <source>
        <dbReference type="EMBL" id="MCV3273711.1"/>
    </source>
</evidence>
<organism evidence="1 2">
    <name type="scientific">Roseobacter sinensis</name>
    <dbReference type="NCBI Taxonomy" id="2931391"/>
    <lineage>
        <taxon>Bacteria</taxon>
        <taxon>Pseudomonadati</taxon>
        <taxon>Pseudomonadota</taxon>
        <taxon>Alphaproteobacteria</taxon>
        <taxon>Rhodobacterales</taxon>
        <taxon>Roseobacteraceae</taxon>
        <taxon>Roseobacter</taxon>
    </lineage>
</organism>
<reference evidence="1 2" key="1">
    <citation type="submission" date="2022-04" db="EMBL/GenBank/DDBJ databases">
        <title>Roseobacter sp. WL0113 is a bacterium isolated from neritic sediment.</title>
        <authorList>
            <person name="Wang L."/>
            <person name="He W."/>
            <person name="Zhang D.-F."/>
        </authorList>
    </citation>
    <scope>NUCLEOTIDE SEQUENCE [LARGE SCALE GENOMIC DNA]</scope>
    <source>
        <strain evidence="1 2">WL0113</strain>
    </source>
</reference>
<name>A0ABT3BJH2_9RHOB</name>
<dbReference type="RefSeq" id="WP_263845921.1">
    <property type="nucleotide sequence ID" value="NZ_JALIEB010000019.1"/>
</dbReference>
<evidence type="ECO:0000313" key="2">
    <source>
        <dbReference type="Proteomes" id="UP001208690"/>
    </source>
</evidence>
<keyword evidence="2" id="KW-1185">Reference proteome</keyword>
<protein>
    <submittedName>
        <fullName evidence="1">Ferredoxin</fullName>
    </submittedName>
</protein>
<dbReference type="EMBL" id="JALIEB010000019">
    <property type="protein sequence ID" value="MCV3273711.1"/>
    <property type="molecule type" value="Genomic_DNA"/>
</dbReference>
<accession>A0ABT3BJH2</accession>
<gene>
    <name evidence="1" type="ORF">MUB52_19945</name>
</gene>
<comment type="caution">
    <text evidence="1">The sequence shown here is derived from an EMBL/GenBank/DDBJ whole genome shotgun (WGS) entry which is preliminary data.</text>
</comment>